<feature type="domain" description="Copper amine oxidase-like N-terminal" evidence="4">
    <location>
        <begin position="62"/>
        <end position="139"/>
    </location>
</feature>
<feature type="signal peptide" evidence="2">
    <location>
        <begin position="1"/>
        <end position="32"/>
    </location>
</feature>
<dbReference type="PANTHER" id="PTHR30404">
    <property type="entry name" value="N-ACETYLMURAMOYL-L-ALANINE AMIDASE"/>
    <property type="match status" value="1"/>
</dbReference>
<feature type="non-terminal residue" evidence="5">
    <location>
        <position position="447"/>
    </location>
</feature>
<sequence length="447" mass="50480">MSDRALLRIRGLHAAALIALSMIAACPAAAFADDPDATLGVVYADGRRTEDVPLYRLEKGSEELYISTFDLARIFQATKYWTPEARKLVLRIDSRRYLFTIDTRVVVIDEQPMLLRVPVRYADGSVMVPLEFITEMLATRSRQEIELDEARRVLTIGSPDYNITDIRFVDGEDGTRAEIDLTEELLYHVNSDTPGILRIKIYGGRLNPLKMTVPEGKGLFNRVRAEQTDQDAYIFFDVKRTAARFKVEFERAGDVLERERRLVIFLEKGELPEIPDVDYAGKRMLEILDEETVGKERKPLRIVAIDPGHGGVDNGKVGVTGVLEKDVNLEVAFMLRDRLVGELGLEVVLTRDRDELIPFDKRVEIANTAGADVFISIHCNGWYSPKAGGVETLFLAPARTEDEKRVAREENASIRFENPELDAAEVDDLDFILWEVVQNEYINESSG</sequence>
<dbReference type="AlphaFoldDB" id="A0A7V2ATC0"/>
<evidence type="ECO:0008006" key="6">
    <source>
        <dbReference type="Google" id="ProtNLM"/>
    </source>
</evidence>
<dbReference type="CDD" id="cd02696">
    <property type="entry name" value="MurNAc-LAA"/>
    <property type="match status" value="1"/>
</dbReference>
<gene>
    <name evidence="5" type="ORF">ENO08_00210</name>
</gene>
<name>A0A7V2ATC0_UNCEI</name>
<dbReference type="GO" id="GO:0009253">
    <property type="term" value="P:peptidoglycan catabolic process"/>
    <property type="evidence" value="ECO:0007669"/>
    <property type="project" value="InterPro"/>
</dbReference>
<feature type="chain" id="PRO_5031265447" description="N-acetylmuramoyl-L-alanine amidase" evidence="2">
    <location>
        <begin position="33"/>
        <end position="447"/>
    </location>
</feature>
<dbReference type="SUPFAM" id="SSF53187">
    <property type="entry name" value="Zn-dependent exopeptidases"/>
    <property type="match status" value="1"/>
</dbReference>
<proteinExistence type="predicted"/>
<feature type="domain" description="MurNAc-LAA" evidence="3">
    <location>
        <begin position="303"/>
        <end position="409"/>
    </location>
</feature>
<protein>
    <recommendedName>
        <fullName evidence="6">N-acetylmuramoyl-L-alanine amidase</fullName>
    </recommendedName>
</protein>
<dbReference type="Pfam" id="PF07833">
    <property type="entry name" value="Cu_amine_oxidN1"/>
    <property type="match status" value="1"/>
</dbReference>
<evidence type="ECO:0000313" key="5">
    <source>
        <dbReference type="EMBL" id="HER42867.1"/>
    </source>
</evidence>
<evidence type="ECO:0000256" key="1">
    <source>
        <dbReference type="ARBA" id="ARBA00022801"/>
    </source>
</evidence>
<accession>A0A7V2ATC0</accession>
<dbReference type="Pfam" id="PF01520">
    <property type="entry name" value="Amidase_3"/>
    <property type="match status" value="1"/>
</dbReference>
<dbReference type="InterPro" id="IPR036582">
    <property type="entry name" value="Mao_N_sf"/>
</dbReference>
<dbReference type="EMBL" id="DSEC01000016">
    <property type="protein sequence ID" value="HER42867.1"/>
    <property type="molecule type" value="Genomic_DNA"/>
</dbReference>
<reference evidence="5" key="1">
    <citation type="journal article" date="2020" name="mSystems">
        <title>Genome- and Community-Level Interaction Insights into Carbon Utilization and Element Cycling Functions of Hydrothermarchaeota in Hydrothermal Sediment.</title>
        <authorList>
            <person name="Zhou Z."/>
            <person name="Liu Y."/>
            <person name="Xu W."/>
            <person name="Pan J."/>
            <person name="Luo Z.H."/>
            <person name="Li M."/>
        </authorList>
    </citation>
    <scope>NUCLEOTIDE SEQUENCE [LARGE SCALE GENOMIC DNA]</scope>
    <source>
        <strain evidence="5">SpSt-1233</strain>
    </source>
</reference>
<dbReference type="InterPro" id="IPR050695">
    <property type="entry name" value="N-acetylmuramoyl_amidase_3"/>
</dbReference>
<evidence type="ECO:0000259" key="4">
    <source>
        <dbReference type="Pfam" id="PF07833"/>
    </source>
</evidence>
<organism evidence="5">
    <name type="scientific">Eiseniibacteriota bacterium</name>
    <dbReference type="NCBI Taxonomy" id="2212470"/>
    <lineage>
        <taxon>Bacteria</taxon>
        <taxon>Candidatus Eiseniibacteriota</taxon>
    </lineage>
</organism>
<dbReference type="Gene3D" id="3.40.630.40">
    <property type="entry name" value="Zn-dependent exopeptidases"/>
    <property type="match status" value="1"/>
</dbReference>
<dbReference type="Gene3D" id="3.30.457.10">
    <property type="entry name" value="Copper amine oxidase-like, N-terminal domain"/>
    <property type="match status" value="1"/>
</dbReference>
<dbReference type="Proteomes" id="UP000886069">
    <property type="component" value="Unassembled WGS sequence"/>
</dbReference>
<dbReference type="GO" id="GO:0030288">
    <property type="term" value="C:outer membrane-bounded periplasmic space"/>
    <property type="evidence" value="ECO:0007669"/>
    <property type="project" value="TreeGrafter"/>
</dbReference>
<dbReference type="GO" id="GO:0008745">
    <property type="term" value="F:N-acetylmuramoyl-L-alanine amidase activity"/>
    <property type="evidence" value="ECO:0007669"/>
    <property type="project" value="InterPro"/>
</dbReference>
<keyword evidence="1" id="KW-0378">Hydrolase</keyword>
<dbReference type="PROSITE" id="PS51257">
    <property type="entry name" value="PROKAR_LIPOPROTEIN"/>
    <property type="match status" value="1"/>
</dbReference>
<dbReference type="SUPFAM" id="SSF55383">
    <property type="entry name" value="Copper amine oxidase, domain N"/>
    <property type="match status" value="1"/>
</dbReference>
<keyword evidence="2" id="KW-0732">Signal</keyword>
<dbReference type="InterPro" id="IPR002508">
    <property type="entry name" value="MurNAc-LAA_cat"/>
</dbReference>
<dbReference type="InterPro" id="IPR012854">
    <property type="entry name" value="Cu_amine_oxidase-like_N"/>
</dbReference>
<dbReference type="PANTHER" id="PTHR30404:SF0">
    <property type="entry name" value="N-ACETYLMURAMOYL-L-ALANINE AMIDASE AMIC"/>
    <property type="match status" value="1"/>
</dbReference>
<comment type="caution">
    <text evidence="5">The sequence shown here is derived from an EMBL/GenBank/DDBJ whole genome shotgun (WGS) entry which is preliminary data.</text>
</comment>
<evidence type="ECO:0000259" key="3">
    <source>
        <dbReference type="Pfam" id="PF01520"/>
    </source>
</evidence>
<evidence type="ECO:0000256" key="2">
    <source>
        <dbReference type="SAM" id="SignalP"/>
    </source>
</evidence>